<sequence length="422" mass="44760">MANLGALASSSSIASAAAGASLVPCWKRSGVFQPARPQQQQARQQNGQNCASVRCQSAAESSSEDTSISRRAAIGGSLALAAAAANLQAALPAAARQVVSSDWEKVDLPVDPGVVLLDIGFTDDKHGFLLGTRETLLETKDGGRTWKQRSIEAAKDEGFNYRFNSISFNGQEGWICGKPAILLHTTDAGENWERVPLSAKLPGNPILVVALPGEGGRAEMTTDQGAVYVTKNAAYSWQAAVQESVDATLNRTVSSGISGASYYEGSFSNIQRSPAGDYVAVSSRGNFFLTWSPGQTYWQPHNRPTARRVQNMGWTPSNSLWLSTRGGDVYLSTESGVSDKFDQAKLGSRGFGILDVGFKANSKEGYAVGGSGTLLKTEDLGQSWKRDRSTDGVAGNLYAVKFTPGGAGFILGNDGILLRYIA</sequence>
<feature type="domain" description="Photosynthesis system II assembly factor Ycf48/Hcf136-like" evidence="3">
    <location>
        <begin position="98"/>
        <end position="421"/>
    </location>
</feature>
<dbReference type="PANTHER" id="PTHR47199">
    <property type="entry name" value="PHOTOSYSTEM II STABILITY/ASSEMBLY FACTOR HCF136, CHLOROPLASTIC"/>
    <property type="match status" value="1"/>
</dbReference>
<name>A0AAV1HT02_9CHLO</name>
<dbReference type="PANTHER" id="PTHR47199:SF2">
    <property type="entry name" value="PHOTOSYSTEM II STABILITY_ASSEMBLY FACTOR HCF136, CHLOROPLASTIC"/>
    <property type="match status" value="1"/>
</dbReference>
<dbReference type="GO" id="GO:0009523">
    <property type="term" value="C:photosystem II"/>
    <property type="evidence" value="ECO:0007669"/>
    <property type="project" value="UniProtKB-KW"/>
</dbReference>
<dbReference type="Gene3D" id="2.130.10.10">
    <property type="entry name" value="YVTN repeat-like/Quinoprotein amine dehydrogenase"/>
    <property type="match status" value="1"/>
</dbReference>
<dbReference type="InterPro" id="IPR015943">
    <property type="entry name" value="WD40/YVTN_repeat-like_dom_sf"/>
</dbReference>
<dbReference type="GO" id="GO:0015979">
    <property type="term" value="P:photosynthesis"/>
    <property type="evidence" value="ECO:0007669"/>
    <property type="project" value="UniProtKB-KW"/>
</dbReference>
<dbReference type="Pfam" id="PF14870">
    <property type="entry name" value="PSII_BNR"/>
    <property type="match status" value="1"/>
</dbReference>
<keyword evidence="5" id="KW-1185">Reference proteome</keyword>
<dbReference type="AlphaFoldDB" id="A0AAV1HT02"/>
<evidence type="ECO:0000256" key="1">
    <source>
        <dbReference type="ARBA" id="ARBA00022531"/>
    </source>
</evidence>
<evidence type="ECO:0000259" key="3">
    <source>
        <dbReference type="Pfam" id="PF14870"/>
    </source>
</evidence>
<keyword evidence="2" id="KW-0604">Photosystem II</keyword>
<gene>
    <name evidence="4" type="ORF">CVIRNUC_000060</name>
</gene>
<evidence type="ECO:0000313" key="4">
    <source>
        <dbReference type="EMBL" id="CAK0731917.1"/>
    </source>
</evidence>
<protein>
    <recommendedName>
        <fullName evidence="3">Photosynthesis system II assembly factor Ycf48/Hcf136-like domain-containing protein</fullName>
    </recommendedName>
</protein>
<evidence type="ECO:0000313" key="5">
    <source>
        <dbReference type="Proteomes" id="UP001314263"/>
    </source>
</evidence>
<reference evidence="4 5" key="1">
    <citation type="submission" date="2023-10" db="EMBL/GenBank/DDBJ databases">
        <authorList>
            <person name="Maclean D."/>
            <person name="Macfadyen A."/>
        </authorList>
    </citation>
    <scope>NUCLEOTIDE SEQUENCE [LARGE SCALE GENOMIC DNA]</scope>
</reference>
<proteinExistence type="predicted"/>
<accession>A0AAV1HT02</accession>
<organism evidence="4 5">
    <name type="scientific">Coccomyxa viridis</name>
    <dbReference type="NCBI Taxonomy" id="1274662"/>
    <lineage>
        <taxon>Eukaryota</taxon>
        <taxon>Viridiplantae</taxon>
        <taxon>Chlorophyta</taxon>
        <taxon>core chlorophytes</taxon>
        <taxon>Trebouxiophyceae</taxon>
        <taxon>Trebouxiophyceae incertae sedis</taxon>
        <taxon>Coccomyxaceae</taxon>
        <taxon>Coccomyxa</taxon>
    </lineage>
</organism>
<dbReference type="NCBIfam" id="NF010237">
    <property type="entry name" value="PRK13684.1"/>
    <property type="match status" value="1"/>
</dbReference>
<evidence type="ECO:0000256" key="2">
    <source>
        <dbReference type="ARBA" id="ARBA00023276"/>
    </source>
</evidence>
<dbReference type="Proteomes" id="UP001314263">
    <property type="component" value="Unassembled WGS sequence"/>
</dbReference>
<keyword evidence="1" id="KW-0602">Photosynthesis</keyword>
<dbReference type="SUPFAM" id="SSF110296">
    <property type="entry name" value="Oligoxyloglucan reducing end-specific cellobiohydrolase"/>
    <property type="match status" value="1"/>
</dbReference>
<dbReference type="EMBL" id="CAUYUE010000001">
    <property type="protein sequence ID" value="CAK0731917.1"/>
    <property type="molecule type" value="Genomic_DNA"/>
</dbReference>
<comment type="caution">
    <text evidence="4">The sequence shown here is derived from an EMBL/GenBank/DDBJ whole genome shotgun (WGS) entry which is preliminary data.</text>
</comment>
<dbReference type="InterPro" id="IPR028203">
    <property type="entry name" value="PSII_CF48-like_dom"/>
</dbReference>